<organism evidence="2 3">
    <name type="scientific">Arabidopsis thaliana x Arabidopsis arenosa</name>
    <dbReference type="NCBI Taxonomy" id="1240361"/>
    <lineage>
        <taxon>Eukaryota</taxon>
        <taxon>Viridiplantae</taxon>
        <taxon>Streptophyta</taxon>
        <taxon>Embryophyta</taxon>
        <taxon>Tracheophyta</taxon>
        <taxon>Spermatophyta</taxon>
        <taxon>Magnoliopsida</taxon>
        <taxon>eudicotyledons</taxon>
        <taxon>Gunneridae</taxon>
        <taxon>Pentapetalae</taxon>
        <taxon>rosids</taxon>
        <taxon>malvids</taxon>
        <taxon>Brassicales</taxon>
        <taxon>Brassicaceae</taxon>
        <taxon>Camelineae</taxon>
        <taxon>Arabidopsis</taxon>
    </lineage>
</organism>
<evidence type="ECO:0000313" key="2">
    <source>
        <dbReference type="EMBL" id="KAG7559672.1"/>
    </source>
</evidence>
<keyword evidence="3" id="KW-1185">Reference proteome</keyword>
<feature type="compositionally biased region" description="Gly residues" evidence="1">
    <location>
        <begin position="200"/>
        <end position="209"/>
    </location>
</feature>
<sequence>MPSAVPNYRPYHGSMMSSYSSQAPSYSSAPMGNETNTSVGATEFPEFSTQMALGGMSNVHEAISNEEDSTPARPRSSKWTTEQNLVLLSGWIKYRTDSVVGRNQKGDSYWGKIAEYCNEYGSFDTPRDGVSCRNHYNYVNKSLGKWVGAYDNAKRMQQSGWSEDDVLAKAHELYSSAGNGNFKYIKEWLAIRDQPRYGSQVGGNTGSGSSGSKRAHESDASDANSVGSSTRPMGRDAAKKKAKKKGKGAALEVVNEEWNEFKQLKTQELDRLNNIAMLQRETNELIKEKTQAKKMKMYLKLTEKEHLDDKGKELLQRNDLTLVPAVPRSTAAWHPRRIEDRRRKKPVSAINLSPPMDHRSYRSPSELATPTNRIDGDRSRPSNLSHSGLTLLFTDPDYPISPSRNPSIRARLKQIAADPMDGGSTEPSGYELRNRHLSSDGTTVNLLAKSTQPTLLLTNFRRNRSVWIDG</sequence>
<accession>A0A8T1ZJX0</accession>
<reference evidence="2 3" key="1">
    <citation type="submission" date="2020-12" db="EMBL/GenBank/DDBJ databases">
        <title>Concerted genomic and epigenomic changes stabilize Arabidopsis allopolyploids.</title>
        <authorList>
            <person name="Chen Z."/>
        </authorList>
    </citation>
    <scope>NUCLEOTIDE SEQUENCE [LARGE SCALE GENOMIC DNA]</scope>
    <source>
        <strain evidence="2">Allo738</strain>
        <tissue evidence="2">Leaf</tissue>
    </source>
</reference>
<feature type="region of interest" description="Disordered" evidence="1">
    <location>
        <begin position="199"/>
        <end position="245"/>
    </location>
</feature>
<dbReference type="EMBL" id="JAEFBK010000010">
    <property type="protein sequence ID" value="KAG7559672.1"/>
    <property type="molecule type" value="Genomic_DNA"/>
</dbReference>
<comment type="caution">
    <text evidence="2">The sequence shown here is derived from an EMBL/GenBank/DDBJ whole genome shotgun (WGS) entry which is preliminary data.</text>
</comment>
<feature type="compositionally biased region" description="Polar residues" evidence="1">
    <location>
        <begin position="221"/>
        <end position="231"/>
    </location>
</feature>
<dbReference type="AlphaFoldDB" id="A0A8T1ZJX0"/>
<evidence type="ECO:0000313" key="3">
    <source>
        <dbReference type="Proteomes" id="UP000694240"/>
    </source>
</evidence>
<dbReference type="PANTHER" id="PTHR45023:SF13">
    <property type="entry name" value="PUTATIVE-RELATED"/>
    <property type="match status" value="1"/>
</dbReference>
<dbReference type="PANTHER" id="PTHR45023">
    <property type="match status" value="1"/>
</dbReference>
<evidence type="ECO:0000256" key="1">
    <source>
        <dbReference type="SAM" id="MobiDB-lite"/>
    </source>
</evidence>
<feature type="region of interest" description="Disordered" evidence="1">
    <location>
        <begin position="332"/>
        <end position="388"/>
    </location>
</feature>
<name>A0A8T1ZJX0_9BRAS</name>
<protein>
    <recommendedName>
        <fullName evidence="4">Myb-like domain-containing protein</fullName>
    </recommendedName>
</protein>
<dbReference type="Proteomes" id="UP000694240">
    <property type="component" value="Chromosome 10"/>
</dbReference>
<evidence type="ECO:0008006" key="4">
    <source>
        <dbReference type="Google" id="ProtNLM"/>
    </source>
</evidence>
<feature type="compositionally biased region" description="Polar residues" evidence="1">
    <location>
        <begin position="362"/>
        <end position="372"/>
    </location>
</feature>
<gene>
    <name evidence="2" type="ORF">ISN45_Aa05g012600</name>
</gene>
<proteinExistence type="predicted"/>